<keyword evidence="8" id="KW-1185">Reference proteome</keyword>
<evidence type="ECO:0000256" key="1">
    <source>
        <dbReference type="ARBA" id="ARBA00004370"/>
    </source>
</evidence>
<dbReference type="Gene3D" id="2.60.40.10">
    <property type="entry name" value="Immunoglobulins"/>
    <property type="match status" value="11"/>
</dbReference>
<feature type="transmembrane region" description="Helical" evidence="5">
    <location>
        <begin position="1240"/>
        <end position="1263"/>
    </location>
</feature>
<dbReference type="PROSITE" id="PS50835">
    <property type="entry name" value="IG_LIKE"/>
    <property type="match status" value="6"/>
</dbReference>
<keyword evidence="5" id="KW-1133">Transmembrane helix</keyword>
<feature type="domain" description="Ig-like" evidence="6">
    <location>
        <begin position="206"/>
        <end position="264"/>
    </location>
</feature>
<dbReference type="SMART" id="SM00409">
    <property type="entry name" value="IG"/>
    <property type="match status" value="7"/>
</dbReference>
<feature type="transmembrane region" description="Helical" evidence="5">
    <location>
        <begin position="1551"/>
        <end position="1572"/>
    </location>
</feature>
<keyword evidence="3 5" id="KW-0472">Membrane</keyword>
<dbReference type="InterPro" id="IPR003599">
    <property type="entry name" value="Ig_sub"/>
</dbReference>
<dbReference type="PANTHER" id="PTHR12080">
    <property type="entry name" value="SIGNALING LYMPHOCYTIC ACTIVATION MOLECULE"/>
    <property type="match status" value="1"/>
</dbReference>
<evidence type="ECO:0000313" key="7">
    <source>
        <dbReference type="EMBL" id="KAI2657171.1"/>
    </source>
</evidence>
<evidence type="ECO:0000256" key="5">
    <source>
        <dbReference type="SAM" id="Phobius"/>
    </source>
</evidence>
<dbReference type="SUPFAM" id="SSF48726">
    <property type="entry name" value="Immunoglobulin"/>
    <property type="match status" value="5"/>
</dbReference>
<feature type="domain" description="Ig-like" evidence="6">
    <location>
        <begin position="1456"/>
        <end position="1525"/>
    </location>
</feature>
<evidence type="ECO:0000256" key="2">
    <source>
        <dbReference type="ARBA" id="ARBA00022729"/>
    </source>
</evidence>
<gene>
    <name evidence="7" type="ORF">H4Q32_021266</name>
</gene>
<sequence length="1673" mass="185715">MVQDTSKYDLMLIKRINNTQDDPVCRVKYGRMKECDLYNNRAEVTVINGTLIINHVIRADLGNYRLRLSHSDGTETSRDLQVIVEGLDRFCRFDQSDPCYAALGHKLNLLMVLDTSEYDLMLIKRTNDTQDDPVCRVKYGRMKECDLYNNRAEVTVIDGSLIINHVIRADSGNYTLRLSHSDGTETSRDLQVIVEVSVSCFFNQRSVSCSSEGDQIIYNWTLNGEILKQGLMDGNSRIDLDEGTDGNISCSMKNHISHAQKTISVEPCPGLDRFCRFDQSDLCYAALGHKLNLLMVLDTSEYDLQIIKRIYNTQDDPLCRVKYGRMKECDLYNNRAEVTVIDGTLIINHVTRADSGNYTLRLSHSDGTETSRDLQVIVEAPIGSVEVSISCSSNQRSVSCSSDGDQITYNWTLNGKIVEQGPMVRNTTIQLDEGTDGNISCSVKNHVSQAQKTIRVEPCPGATTAPVTSSLTSTSTQTSQYSTSFSSAGINLILTPSPIVFLHRYLMESDLGLDRFCWFNQSDPCYAALGHKLNLLMVLDARKYDLKIQKRISTDNGAVCRVKYGRIRECDLYNNRPEVTIVNGMLIIYSVSTADSGNYRLTLSYHTQATETSRDLQVFVEALGHKLSLMMVRDTSKYDLMLRKRINNPQNNSVCGVKNGRMRDCDLYNNRPEVTVINGTLIINCVIRADSGNYTLDFTDSWVLEGLQVIVEAPIGLVEVSIICSSSEVMRASCSSEGDQLLYSWTLNGDPLMDGISSIELNEGTDGNISCSVKNHVSHGQKTIRVKPCLGLDRFCRFDQSDPCYAALGHKLNLLMVLDTSEYDLQIIKRIYNTQDDPLCRVKYGRMKECDLYNNRAEVTVINGTVIINHVIRADSGNYTLRLIHSDGTETSRDLQVIVEAPIGPVNVSISFSSNQTSVSCSSEGDHIIYNWTLNGIILEQGPMVRNTTIQLNETSAIGNISCSVKNNVSYGEKTISVKPCPEPTTAPVTSSLTSTVTSTVSSTIQTSDYITSFSSAGLDRFCRFDQSDPCYAALGDKLNLLMVLDTSEYDLQIIKRIYNTQDDPVCRVKYGRMKECDLYNNRAEVTVINGTVIINHVIRADSGNYTLRLIHSGGTETSRDLQVFVEAPIGSVNVSISCSSNQSSVSCSSEGDQIIYKWILNGILLEQGPMVRNTTIQLNETSAIGNISCSVKNNVSYGEKTISVKPCPEPTTAPVTSSLTSTVTSTKQMSDYGTSFSSAVFVLVWCFQLMVLLGLLGGFHIYMRHTSVVRCFLMCQSSVSLAVKTLDERQNTDGQKSRRSEAASHSSAGFGLFWKLDFREMMLIFGLMLLLQTADGLDRFCRFDQSDPCYAALGHKLNVLMVLNTSEYDMKIQKRINYNKTTDPVCRVKYGRIKKNECDLYSNRSEVTVINGTLIINRVIRADSGNYTVTLYHSDGTDTSTHLEDLEVNVEAPIGSVEVSIICSSSGVMRASCSSEGDQLLYNWTLNGDSLMDGNSSIDLNEGTDGNITCSVKNHVSHGQKTINVKPCSGPTTASPVRKDSEHGMSFSKAALHISLIVLGCIALILILLFITVCHIYKKKQVKSTPATAGNAEIIYADISHEKTSKKGKQCSCSSQALPDADVEYSALKPQKKRKEKKQEEVQYGEVRFIQNRSNAHQRPQEECVYSQVHGL</sequence>
<dbReference type="InterPro" id="IPR036179">
    <property type="entry name" value="Ig-like_dom_sf"/>
</dbReference>
<keyword evidence="2" id="KW-0732">Signal</keyword>
<feature type="domain" description="Ig-like" evidence="6">
    <location>
        <begin position="381"/>
        <end position="455"/>
    </location>
</feature>
<dbReference type="Proteomes" id="UP000830375">
    <property type="component" value="Unassembled WGS sequence"/>
</dbReference>
<feature type="domain" description="Ig-like" evidence="6">
    <location>
        <begin position="905"/>
        <end position="977"/>
    </location>
</feature>
<organism evidence="7 8">
    <name type="scientific">Labeo rohita</name>
    <name type="common">Indian major carp</name>
    <name type="synonym">Cyprinus rohita</name>
    <dbReference type="NCBI Taxonomy" id="84645"/>
    <lineage>
        <taxon>Eukaryota</taxon>
        <taxon>Metazoa</taxon>
        <taxon>Chordata</taxon>
        <taxon>Craniata</taxon>
        <taxon>Vertebrata</taxon>
        <taxon>Euteleostomi</taxon>
        <taxon>Actinopterygii</taxon>
        <taxon>Neopterygii</taxon>
        <taxon>Teleostei</taxon>
        <taxon>Ostariophysi</taxon>
        <taxon>Cypriniformes</taxon>
        <taxon>Cyprinidae</taxon>
        <taxon>Labeoninae</taxon>
        <taxon>Labeonini</taxon>
        <taxon>Labeo</taxon>
    </lineage>
</organism>
<comment type="subcellular location">
    <subcellularLocation>
        <location evidence="1">Membrane</location>
    </subcellularLocation>
</comment>
<evidence type="ECO:0000256" key="3">
    <source>
        <dbReference type="ARBA" id="ARBA00023136"/>
    </source>
</evidence>
<comment type="caution">
    <text evidence="7">The sequence shown here is derived from an EMBL/GenBank/DDBJ whole genome shotgun (WGS) entry which is preliminary data.</text>
</comment>
<evidence type="ECO:0000313" key="8">
    <source>
        <dbReference type="Proteomes" id="UP000830375"/>
    </source>
</evidence>
<keyword evidence="4" id="KW-0325">Glycoprotein</keyword>
<accession>A0ABQ8M2P5</accession>
<reference evidence="7 8" key="1">
    <citation type="submission" date="2022-01" db="EMBL/GenBank/DDBJ databases">
        <title>A high-quality chromosome-level genome assembly of rohu carp, Labeo rohita.</title>
        <authorList>
            <person name="Arick M.A. II"/>
            <person name="Hsu C.-Y."/>
            <person name="Magbanua Z."/>
            <person name="Pechanova O."/>
            <person name="Grover C."/>
            <person name="Miller E."/>
            <person name="Thrash A."/>
            <person name="Ezzel L."/>
            <person name="Alam S."/>
            <person name="Benzie J."/>
            <person name="Hamilton M."/>
            <person name="Karsi A."/>
            <person name="Lawrence M.L."/>
            <person name="Peterson D.G."/>
        </authorList>
    </citation>
    <scope>NUCLEOTIDE SEQUENCE [LARGE SCALE GENOMIC DNA]</scope>
    <source>
        <strain evidence="8">BAU-BD-2019</strain>
        <tissue evidence="7">Blood</tissue>
    </source>
</reference>
<feature type="domain" description="Ig-like" evidence="6">
    <location>
        <begin position="1129"/>
        <end position="1204"/>
    </location>
</feature>
<name>A0ABQ8M2P5_LABRO</name>
<dbReference type="EMBL" id="JACTAM010000014">
    <property type="protein sequence ID" value="KAI2657171.1"/>
    <property type="molecule type" value="Genomic_DNA"/>
</dbReference>
<dbReference type="InterPro" id="IPR007110">
    <property type="entry name" value="Ig-like_dom"/>
</dbReference>
<evidence type="ECO:0000256" key="4">
    <source>
        <dbReference type="ARBA" id="ARBA00023180"/>
    </source>
</evidence>
<dbReference type="InterPro" id="IPR015631">
    <property type="entry name" value="CD2/SLAM_rcpt"/>
</dbReference>
<feature type="domain" description="Ig-like" evidence="6">
    <location>
        <begin position="672"/>
        <end position="787"/>
    </location>
</feature>
<proteinExistence type="predicted"/>
<evidence type="ECO:0000259" key="6">
    <source>
        <dbReference type="PROSITE" id="PS50835"/>
    </source>
</evidence>
<dbReference type="InterPro" id="IPR013783">
    <property type="entry name" value="Ig-like_fold"/>
</dbReference>
<keyword evidence="5" id="KW-0812">Transmembrane</keyword>
<protein>
    <submittedName>
        <fullName evidence="7">HEPACAM family member 2</fullName>
    </submittedName>
</protein>